<organism evidence="1 2">
    <name type="scientific">Burkholderia gladioli</name>
    <name type="common">Pseudomonas marginata</name>
    <name type="synonym">Phytomonas marginata</name>
    <dbReference type="NCBI Taxonomy" id="28095"/>
    <lineage>
        <taxon>Bacteria</taxon>
        <taxon>Pseudomonadati</taxon>
        <taxon>Pseudomonadota</taxon>
        <taxon>Betaproteobacteria</taxon>
        <taxon>Burkholderiales</taxon>
        <taxon>Burkholderiaceae</taxon>
        <taxon>Burkholderia</taxon>
    </lineage>
</organism>
<evidence type="ECO:0000313" key="1">
    <source>
        <dbReference type="EMBL" id="PEH41849.1"/>
    </source>
</evidence>
<accession>A0A2A7SEJ8</accession>
<evidence type="ECO:0000313" key="2">
    <source>
        <dbReference type="Proteomes" id="UP000220629"/>
    </source>
</evidence>
<comment type="caution">
    <text evidence="1">The sequence shown here is derived from an EMBL/GenBank/DDBJ whole genome shotgun (WGS) entry which is preliminary data.</text>
</comment>
<dbReference type="Proteomes" id="UP000220629">
    <property type="component" value="Unassembled WGS sequence"/>
</dbReference>
<sequence>MATLPQASACTTCRSRLPWRPTRCWFKCDTLISVLDALASDGIRQPVAAVYPITRLKEALAHAVNGGKVLLAFESAMAPLS</sequence>
<dbReference type="RefSeq" id="WP_096752659.1">
    <property type="nucleotide sequence ID" value="NZ_CADETB010000007.1"/>
</dbReference>
<protein>
    <submittedName>
        <fullName evidence="1">Uncharacterized protein</fullName>
    </submittedName>
</protein>
<dbReference type="EMBL" id="PDDY01000001">
    <property type="protein sequence ID" value="PEH41849.1"/>
    <property type="molecule type" value="Genomic_DNA"/>
</dbReference>
<name>A0A2A7SEJ8_BURGA</name>
<gene>
    <name evidence="1" type="ORF">CRM94_06625</name>
</gene>
<proteinExistence type="predicted"/>
<reference evidence="2" key="1">
    <citation type="submission" date="2017-09" db="EMBL/GenBank/DDBJ databases">
        <title>FDA dAtabase for Regulatory Grade micrObial Sequences (FDA-ARGOS): Supporting development and validation of Infectious Disease Dx tests.</title>
        <authorList>
            <person name="Minogue T."/>
            <person name="Wolcott M."/>
            <person name="Wasieloski L."/>
            <person name="Aguilar W."/>
            <person name="Moore D."/>
            <person name="Tallon L."/>
            <person name="Sadzewicz L."/>
            <person name="Ott S."/>
            <person name="Zhao X."/>
            <person name="Nagaraj S."/>
            <person name="Vavikolanu K."/>
            <person name="Aluvathingal J."/>
            <person name="Nadendla S."/>
            <person name="Sichtig H."/>
        </authorList>
    </citation>
    <scope>NUCLEOTIDE SEQUENCE [LARGE SCALE GENOMIC DNA]</scope>
    <source>
        <strain evidence="2">FDAARGOS_390</strain>
    </source>
</reference>
<dbReference type="AlphaFoldDB" id="A0A2A7SEJ8"/>